<keyword evidence="2" id="KW-1185">Reference proteome</keyword>
<sequence>MSDNNPSGDEAQSDPLADIDFNAPKARKMSLDTLAAMLDKELYEKEWFVTGRVNPVYFDDRFQFQDPDVKLTGVEEYARGVLKLFDQSTSRAQIISTVVNTTVPNTITVTWRLSGRVNIGPNGLPIKPYICYTDFTIDEDSGLVVFQEDRFDIPGWDILLSALFPFLIGKVTKEPAPEVEPRVFDNPKMNQVKIGGLFSSFLEQLGR</sequence>
<reference evidence="1 2" key="1">
    <citation type="journal article" date="2020" name="G3 (Bethesda)">
        <title>Improved Reference Genome for Cyclotella cryptica CCMP332, a Model for Cell Wall Morphogenesis, Salinity Adaptation, and Lipid Production in Diatoms (Bacillariophyta).</title>
        <authorList>
            <person name="Roberts W.R."/>
            <person name="Downey K.M."/>
            <person name="Ruck E.C."/>
            <person name="Traller J.C."/>
            <person name="Alverson A.J."/>
        </authorList>
    </citation>
    <scope>NUCLEOTIDE SEQUENCE [LARGE SCALE GENOMIC DNA]</scope>
    <source>
        <strain evidence="1 2">CCMP332</strain>
    </source>
</reference>
<comment type="caution">
    <text evidence="1">The sequence shown here is derived from an EMBL/GenBank/DDBJ whole genome shotgun (WGS) entry which is preliminary data.</text>
</comment>
<name>A0ABD3PTB5_9STRA</name>
<evidence type="ECO:0000313" key="2">
    <source>
        <dbReference type="Proteomes" id="UP001516023"/>
    </source>
</evidence>
<dbReference type="Proteomes" id="UP001516023">
    <property type="component" value="Unassembled WGS sequence"/>
</dbReference>
<dbReference type="PANTHER" id="PTHR34123">
    <property type="entry name" value="OS04G0578200 PROTEIN"/>
    <property type="match status" value="1"/>
</dbReference>
<proteinExistence type="predicted"/>
<dbReference type="EMBL" id="JABMIG020000141">
    <property type="protein sequence ID" value="KAL3789435.1"/>
    <property type="molecule type" value="Genomic_DNA"/>
</dbReference>
<dbReference type="InterPro" id="IPR032710">
    <property type="entry name" value="NTF2-like_dom_sf"/>
</dbReference>
<dbReference type="PANTHER" id="PTHR34123:SF1">
    <property type="entry name" value="OS04G0578200 PROTEIN"/>
    <property type="match status" value="1"/>
</dbReference>
<dbReference type="AlphaFoldDB" id="A0ABD3PTB5"/>
<dbReference type="SUPFAM" id="SSF54427">
    <property type="entry name" value="NTF2-like"/>
    <property type="match status" value="1"/>
</dbReference>
<evidence type="ECO:0008006" key="3">
    <source>
        <dbReference type="Google" id="ProtNLM"/>
    </source>
</evidence>
<evidence type="ECO:0000313" key="1">
    <source>
        <dbReference type="EMBL" id="KAL3789435.1"/>
    </source>
</evidence>
<dbReference type="InterPro" id="IPR018790">
    <property type="entry name" value="DUF2358"/>
</dbReference>
<accession>A0ABD3PTB5</accession>
<dbReference type="Pfam" id="PF10184">
    <property type="entry name" value="DUF2358"/>
    <property type="match status" value="1"/>
</dbReference>
<organism evidence="1 2">
    <name type="scientific">Cyclotella cryptica</name>
    <dbReference type="NCBI Taxonomy" id="29204"/>
    <lineage>
        <taxon>Eukaryota</taxon>
        <taxon>Sar</taxon>
        <taxon>Stramenopiles</taxon>
        <taxon>Ochrophyta</taxon>
        <taxon>Bacillariophyta</taxon>
        <taxon>Coscinodiscophyceae</taxon>
        <taxon>Thalassiosirophycidae</taxon>
        <taxon>Stephanodiscales</taxon>
        <taxon>Stephanodiscaceae</taxon>
        <taxon>Cyclotella</taxon>
    </lineage>
</organism>
<protein>
    <recommendedName>
        <fullName evidence="3">SnoaL-like domain-containing protein</fullName>
    </recommendedName>
</protein>
<gene>
    <name evidence="1" type="ORF">HJC23_001983</name>
</gene>